<dbReference type="SUPFAM" id="SSF52540">
    <property type="entry name" value="P-loop containing nucleoside triphosphate hydrolases"/>
    <property type="match status" value="1"/>
</dbReference>
<evidence type="ECO:0000313" key="6">
    <source>
        <dbReference type="Proteomes" id="UP001557470"/>
    </source>
</evidence>
<feature type="coiled-coil region" evidence="4">
    <location>
        <begin position="600"/>
        <end position="652"/>
    </location>
</feature>
<comment type="caution">
    <text evidence="5">The sequence shown here is derived from an EMBL/GenBank/DDBJ whole genome shotgun (WGS) entry which is preliminary data.</text>
</comment>
<dbReference type="Pfam" id="PF05186">
    <property type="entry name" value="Dpy-30"/>
    <property type="match status" value="1"/>
</dbReference>
<evidence type="ECO:0000313" key="5">
    <source>
        <dbReference type="EMBL" id="KAL0963151.1"/>
    </source>
</evidence>
<dbReference type="PRINTS" id="PR00094">
    <property type="entry name" value="ADENYLTKNASE"/>
</dbReference>
<dbReference type="AlphaFoldDB" id="A0ABD0VZW4"/>
<dbReference type="SUPFAM" id="SSF51735">
    <property type="entry name" value="NAD(P)-binding Rossmann-fold domains"/>
    <property type="match status" value="1"/>
</dbReference>
<dbReference type="InterPro" id="IPR000850">
    <property type="entry name" value="Adenylat/UMP-CMP_kin"/>
</dbReference>
<name>A0ABD0VZW4_UMBPY</name>
<gene>
    <name evidence="5" type="ORF">UPYG_G00350390</name>
</gene>
<dbReference type="GO" id="GO:0016301">
    <property type="term" value="F:kinase activity"/>
    <property type="evidence" value="ECO:0007669"/>
    <property type="project" value="UniProtKB-KW"/>
</dbReference>
<evidence type="ECO:0000256" key="2">
    <source>
        <dbReference type="ARBA" id="ARBA00022741"/>
    </source>
</evidence>
<dbReference type="Gene3D" id="3.40.50.720">
    <property type="entry name" value="NAD(P)-binding Rossmann-like Domain"/>
    <property type="match status" value="1"/>
</dbReference>
<reference evidence="5 6" key="1">
    <citation type="submission" date="2024-06" db="EMBL/GenBank/DDBJ databases">
        <authorList>
            <person name="Pan Q."/>
            <person name="Wen M."/>
            <person name="Jouanno E."/>
            <person name="Zahm M."/>
            <person name="Klopp C."/>
            <person name="Cabau C."/>
            <person name="Louis A."/>
            <person name="Berthelot C."/>
            <person name="Parey E."/>
            <person name="Roest Crollius H."/>
            <person name="Montfort J."/>
            <person name="Robinson-Rechavi M."/>
            <person name="Bouchez O."/>
            <person name="Lampietro C."/>
            <person name="Lopez Roques C."/>
            <person name="Donnadieu C."/>
            <person name="Postlethwait J."/>
            <person name="Bobe J."/>
            <person name="Verreycken H."/>
            <person name="Guiguen Y."/>
        </authorList>
    </citation>
    <scope>NUCLEOTIDE SEQUENCE [LARGE SCALE GENOMIC DNA]</scope>
    <source>
        <strain evidence="5">Up_M1</strain>
        <tissue evidence="5">Testis</tissue>
    </source>
</reference>
<organism evidence="5 6">
    <name type="scientific">Umbra pygmaea</name>
    <name type="common">Eastern mudminnow</name>
    <dbReference type="NCBI Taxonomy" id="75934"/>
    <lineage>
        <taxon>Eukaryota</taxon>
        <taxon>Metazoa</taxon>
        <taxon>Chordata</taxon>
        <taxon>Craniata</taxon>
        <taxon>Vertebrata</taxon>
        <taxon>Euteleostomi</taxon>
        <taxon>Actinopterygii</taxon>
        <taxon>Neopterygii</taxon>
        <taxon>Teleostei</taxon>
        <taxon>Protacanthopterygii</taxon>
        <taxon>Esociformes</taxon>
        <taxon>Umbridae</taxon>
        <taxon>Umbra</taxon>
    </lineage>
</organism>
<dbReference type="Proteomes" id="UP001557470">
    <property type="component" value="Unassembled WGS sequence"/>
</dbReference>
<dbReference type="InterPro" id="IPR007858">
    <property type="entry name" value="Dpy-30_motif"/>
</dbReference>
<dbReference type="InterPro" id="IPR047499">
    <property type="entry name" value="DD_AK7"/>
</dbReference>
<dbReference type="Gene3D" id="1.20.890.10">
    <property type="entry name" value="cAMP-dependent protein kinase regulatory subunit, dimerization-anchoring domain"/>
    <property type="match status" value="1"/>
</dbReference>
<dbReference type="EMBL" id="JAGEUA010000011">
    <property type="protein sequence ID" value="KAL0963151.1"/>
    <property type="molecule type" value="Genomic_DNA"/>
</dbReference>
<proteinExistence type="predicted"/>
<accession>A0ABD0VZW4</accession>
<dbReference type="InterPro" id="IPR036291">
    <property type="entry name" value="NAD(P)-bd_dom_sf"/>
</dbReference>
<dbReference type="PANTHER" id="PTHR23359">
    <property type="entry name" value="NUCLEOTIDE KINASE"/>
    <property type="match status" value="1"/>
</dbReference>
<keyword evidence="6" id="KW-1185">Reference proteome</keyword>
<keyword evidence="2" id="KW-0547">Nucleotide-binding</keyword>
<protein>
    <recommendedName>
        <fullName evidence="7">Nucleoside-diphosphate kinase</fullName>
    </recommendedName>
</protein>
<dbReference type="GO" id="GO:0000166">
    <property type="term" value="F:nucleotide binding"/>
    <property type="evidence" value="ECO:0007669"/>
    <property type="project" value="UniProtKB-KW"/>
</dbReference>
<evidence type="ECO:0000256" key="1">
    <source>
        <dbReference type="ARBA" id="ARBA00022679"/>
    </source>
</evidence>
<keyword evidence="3" id="KW-0418">Kinase</keyword>
<dbReference type="Pfam" id="PF13238">
    <property type="entry name" value="AAA_18"/>
    <property type="match status" value="1"/>
</dbReference>
<dbReference type="CDD" id="cd22967">
    <property type="entry name" value="DD_AK7"/>
    <property type="match status" value="1"/>
</dbReference>
<evidence type="ECO:0000256" key="4">
    <source>
        <dbReference type="SAM" id="Coils"/>
    </source>
</evidence>
<evidence type="ECO:0000256" key="3">
    <source>
        <dbReference type="ARBA" id="ARBA00022777"/>
    </source>
</evidence>
<dbReference type="Gene3D" id="3.40.50.300">
    <property type="entry name" value="P-loop containing nucleotide triphosphate hydrolases"/>
    <property type="match status" value="1"/>
</dbReference>
<dbReference type="InterPro" id="IPR027417">
    <property type="entry name" value="P-loop_NTPase"/>
</dbReference>
<keyword evidence="1" id="KW-0808">Transferase</keyword>
<keyword evidence="4" id="KW-0175">Coiled coil</keyword>
<sequence length="706" mass="80421">MADEKTHIRTKRVFVNDIDTYSSKYIAQFLSTCVVGDLKLEASAGVYEDGLNADSKLKLQDATFQIVGTISNSVCGSPSFALECYSSQNRDQLLPRLLECDVVVYNISENATAELIDQAMWAISALHSKIESFTSQKMFILISSVMTWAMSKPPDPNDPEIPLTEDDIRRKKPHAKFQEHAKAEKMVLKLGKTKNTKWSSYIVTAGIQYGMGENLFHYFFKVSWLGELARVPVFGPGTNVIPTIHVRDLASVVLTVIVQKPKAKCFIAVDESKNTLEDIVQIISFALSHGKIQNVPKEEAYLSNAFTNVEVEYLNVDLHLESGLLKDFKLAWASEDGIVGNIDQVVMEYKQLRQLQPIKICLLGPPAVGKSTVAEKLSKHYKLHHIKLKNIIDEKKASLEEAVKRGEDGAELDESVRNAQDELKAMKDSMLQNKGRLGNELLYHIICERLYSKPCQNQGFVLDGFPKSYNQAKDIFYDKDYLDEDMDLPKSRCPSYNKNIIPEFIFSLEASDNFLKERVQNLPQSVADKMGYTQEEYLSRLNRYRKANLEDETVLNYFDELEIQPDVIDVNDAGDIENSAVLETIIKVVGLHRNYGPTIAEREEMKKKTVEEKAQRLALERAERERREAETIAKMNAQLEEWRRHVTEVKRQECELLEARSTPLRNYLMKYIIPTLSEALVECCRITPDDPVDFLAEYLLRNNSQD</sequence>
<evidence type="ECO:0008006" key="7">
    <source>
        <dbReference type="Google" id="ProtNLM"/>
    </source>
</evidence>
<dbReference type="CDD" id="cd01428">
    <property type="entry name" value="ADK"/>
    <property type="match status" value="1"/>
</dbReference>